<dbReference type="CDD" id="cd03078">
    <property type="entry name" value="GST_N_Metaxin1_like"/>
    <property type="match status" value="1"/>
</dbReference>
<evidence type="ECO:0000256" key="5">
    <source>
        <dbReference type="ARBA" id="ARBA00022927"/>
    </source>
</evidence>
<dbReference type="InterPro" id="IPR019564">
    <property type="entry name" value="Sam37/metaxin_N"/>
</dbReference>
<evidence type="ECO:0000259" key="9">
    <source>
        <dbReference type="Pfam" id="PF17171"/>
    </source>
</evidence>
<dbReference type="AlphaFoldDB" id="A0A2J7R506"/>
<dbReference type="Pfam" id="PF17171">
    <property type="entry name" value="GST_C_6"/>
    <property type="match status" value="1"/>
</dbReference>
<keyword evidence="11" id="KW-1185">Reference proteome</keyword>
<gene>
    <name evidence="10" type="primary">MTX1</name>
    <name evidence="10" type="ORF">B7P43_G03538</name>
</gene>
<dbReference type="EMBL" id="NEVH01007395">
    <property type="protein sequence ID" value="PNF35918.1"/>
    <property type="molecule type" value="Genomic_DNA"/>
</dbReference>
<feature type="domain" description="Metaxin glutathione S-transferase" evidence="9">
    <location>
        <begin position="171"/>
        <end position="234"/>
    </location>
</feature>
<evidence type="ECO:0000256" key="1">
    <source>
        <dbReference type="ARBA" id="ARBA00004294"/>
    </source>
</evidence>
<comment type="subcellular location">
    <subcellularLocation>
        <location evidence="1">Mitochondrion outer membrane</location>
    </subcellularLocation>
</comment>
<accession>A0A2J7R506</accession>
<reference evidence="10 11" key="1">
    <citation type="submission" date="2017-12" db="EMBL/GenBank/DDBJ databases">
        <title>Hemimetabolous genomes reveal molecular basis of termite eusociality.</title>
        <authorList>
            <person name="Harrison M.C."/>
            <person name="Jongepier E."/>
            <person name="Robertson H.M."/>
            <person name="Arning N."/>
            <person name="Bitard-Feildel T."/>
            <person name="Chao H."/>
            <person name="Childers C.P."/>
            <person name="Dinh H."/>
            <person name="Doddapaneni H."/>
            <person name="Dugan S."/>
            <person name="Gowin J."/>
            <person name="Greiner C."/>
            <person name="Han Y."/>
            <person name="Hu H."/>
            <person name="Hughes D.S.T."/>
            <person name="Huylmans A.-K."/>
            <person name="Kemena C."/>
            <person name="Kremer L.P.M."/>
            <person name="Lee S.L."/>
            <person name="Lopez-Ezquerra A."/>
            <person name="Mallet L."/>
            <person name="Monroy-Kuhn J.M."/>
            <person name="Moser A."/>
            <person name="Murali S.C."/>
            <person name="Muzny D.M."/>
            <person name="Otani S."/>
            <person name="Piulachs M.-D."/>
            <person name="Poelchau M."/>
            <person name="Qu J."/>
            <person name="Schaub F."/>
            <person name="Wada-Katsumata A."/>
            <person name="Worley K.C."/>
            <person name="Xie Q."/>
            <person name="Ylla G."/>
            <person name="Poulsen M."/>
            <person name="Gibbs R.A."/>
            <person name="Schal C."/>
            <person name="Richards S."/>
            <person name="Belles X."/>
            <person name="Korb J."/>
            <person name="Bornberg-Bauer E."/>
        </authorList>
    </citation>
    <scope>NUCLEOTIDE SEQUENCE [LARGE SCALE GENOMIC DNA]</scope>
    <source>
        <tissue evidence="10">Whole body</tissue>
    </source>
</reference>
<sequence>MNHPMELYIWGGDWGLPSVDLHCLEIMAYAKFSGVPLQTCVTNNPFWTPNGRLPVFKHGKQILSSFPEISAYLRKKNFNADFGLSHKQCSEVLAYTQLLRGQLYFALQYVRWVDTKNYIELIRPWYAKALPFPCNYYYPGSYEREAKHQLQALYDQDDDPQSIETFVYGEAEKCLTALSTRLGDQEFFFGVHPTSLDATVYAYLAPLLKVPFPSPALQNYLKACPNLARFVVRITQRYFPYAIQEFDAKKSAGSGARGETPESVSDFPNRRRHQVLAGLFAAAAMTGYALSIGLVQVSIKDEVSENLANHEDLIQAAENTED</sequence>
<keyword evidence="6" id="KW-0496">Mitochondrion</keyword>
<evidence type="ECO:0000259" key="8">
    <source>
        <dbReference type="Pfam" id="PF10568"/>
    </source>
</evidence>
<dbReference type="SFLD" id="SFLDS00019">
    <property type="entry name" value="Glutathione_Transferase_(cytos"/>
    <property type="match status" value="1"/>
</dbReference>
<dbReference type="Proteomes" id="UP000235965">
    <property type="component" value="Unassembled WGS sequence"/>
</dbReference>
<dbReference type="SUPFAM" id="SSF47616">
    <property type="entry name" value="GST C-terminal domain-like"/>
    <property type="match status" value="1"/>
</dbReference>
<evidence type="ECO:0000256" key="4">
    <source>
        <dbReference type="ARBA" id="ARBA00022787"/>
    </source>
</evidence>
<organism evidence="10 11">
    <name type="scientific">Cryptotermes secundus</name>
    <dbReference type="NCBI Taxonomy" id="105785"/>
    <lineage>
        <taxon>Eukaryota</taxon>
        <taxon>Metazoa</taxon>
        <taxon>Ecdysozoa</taxon>
        <taxon>Arthropoda</taxon>
        <taxon>Hexapoda</taxon>
        <taxon>Insecta</taxon>
        <taxon>Pterygota</taxon>
        <taxon>Neoptera</taxon>
        <taxon>Polyneoptera</taxon>
        <taxon>Dictyoptera</taxon>
        <taxon>Blattodea</taxon>
        <taxon>Blattoidea</taxon>
        <taxon>Termitoidae</taxon>
        <taxon>Kalotermitidae</taxon>
        <taxon>Cryptotermitinae</taxon>
        <taxon>Cryptotermes</taxon>
    </lineage>
</organism>
<dbReference type="PANTHER" id="PTHR12289">
    <property type="entry name" value="METAXIN RELATED"/>
    <property type="match status" value="1"/>
</dbReference>
<keyword evidence="7" id="KW-0472">Membrane</keyword>
<dbReference type="GO" id="GO:0015031">
    <property type="term" value="P:protein transport"/>
    <property type="evidence" value="ECO:0007669"/>
    <property type="project" value="UniProtKB-KW"/>
</dbReference>
<dbReference type="FunCoup" id="A0A2J7R506">
    <property type="interactions" value="1396"/>
</dbReference>
<name>A0A2J7R506_9NEOP</name>
<evidence type="ECO:0000313" key="10">
    <source>
        <dbReference type="EMBL" id="PNF35918.1"/>
    </source>
</evidence>
<keyword evidence="4" id="KW-1000">Mitochondrion outer membrane</keyword>
<dbReference type="InterPro" id="IPR036282">
    <property type="entry name" value="Glutathione-S-Trfase_C_sf"/>
</dbReference>
<dbReference type="GO" id="GO:0001401">
    <property type="term" value="C:SAM complex"/>
    <property type="evidence" value="ECO:0007669"/>
    <property type="project" value="InterPro"/>
</dbReference>
<keyword evidence="5" id="KW-0653">Protein transport</keyword>
<keyword evidence="3" id="KW-0813">Transport</keyword>
<dbReference type="Pfam" id="PF10568">
    <property type="entry name" value="Tom37"/>
    <property type="match status" value="1"/>
</dbReference>
<proteinExistence type="inferred from homology"/>
<dbReference type="InterPro" id="IPR050931">
    <property type="entry name" value="Mito_Protein_Transport_Metaxin"/>
</dbReference>
<evidence type="ECO:0000256" key="3">
    <source>
        <dbReference type="ARBA" id="ARBA00022448"/>
    </source>
</evidence>
<comment type="similarity">
    <text evidence="2">Belongs to the metaxin family.</text>
</comment>
<comment type="caution">
    <text evidence="10">The sequence shown here is derived from an EMBL/GenBank/DDBJ whole genome shotgun (WGS) entry which is preliminary data.</text>
</comment>
<dbReference type="Gene3D" id="1.20.1050.10">
    <property type="match status" value="1"/>
</dbReference>
<evidence type="ECO:0000313" key="11">
    <source>
        <dbReference type="Proteomes" id="UP000235965"/>
    </source>
</evidence>
<evidence type="ECO:0000256" key="7">
    <source>
        <dbReference type="ARBA" id="ARBA00023136"/>
    </source>
</evidence>
<dbReference type="InParanoid" id="A0A2J7R506"/>
<dbReference type="PANTHER" id="PTHR12289:SF41">
    <property type="entry name" value="FAILED AXON CONNECTIONS-RELATED"/>
    <property type="match status" value="1"/>
</dbReference>
<dbReference type="SFLD" id="SFLDG01180">
    <property type="entry name" value="SUF1"/>
    <property type="match status" value="1"/>
</dbReference>
<dbReference type="OrthoDB" id="5835136at2759"/>
<evidence type="ECO:0000256" key="6">
    <source>
        <dbReference type="ARBA" id="ARBA00023128"/>
    </source>
</evidence>
<dbReference type="CDD" id="cd03212">
    <property type="entry name" value="GST_C_Metaxin1_3"/>
    <property type="match status" value="1"/>
</dbReference>
<protein>
    <submittedName>
        <fullName evidence="10">Metaxin-1</fullName>
    </submittedName>
</protein>
<dbReference type="InterPro" id="IPR033468">
    <property type="entry name" value="Metaxin_GST"/>
</dbReference>
<dbReference type="InterPro" id="IPR040079">
    <property type="entry name" value="Glutathione_S-Trfase"/>
</dbReference>
<dbReference type="GO" id="GO:0007005">
    <property type="term" value="P:mitochondrion organization"/>
    <property type="evidence" value="ECO:0007669"/>
    <property type="project" value="TreeGrafter"/>
</dbReference>
<evidence type="ECO:0000256" key="2">
    <source>
        <dbReference type="ARBA" id="ARBA00009170"/>
    </source>
</evidence>
<dbReference type="STRING" id="105785.A0A2J7R506"/>
<feature type="domain" description="Mitochondrial outer membrane transport complex Sam37/metaxin N-terminal" evidence="8">
    <location>
        <begin position="23"/>
        <end position="142"/>
    </location>
</feature>